<feature type="region of interest" description="Disordered" evidence="1">
    <location>
        <begin position="218"/>
        <end position="240"/>
    </location>
</feature>
<name>A0A3N4LNG7_9PEZI</name>
<protein>
    <recommendedName>
        <fullName evidence="2">C2H2-type domain-containing protein</fullName>
    </recommendedName>
</protein>
<evidence type="ECO:0000313" key="4">
    <source>
        <dbReference type="Proteomes" id="UP000267821"/>
    </source>
</evidence>
<feature type="domain" description="C2H2-type" evidence="2">
    <location>
        <begin position="47"/>
        <end position="68"/>
    </location>
</feature>
<feature type="compositionally biased region" description="Basic and acidic residues" evidence="1">
    <location>
        <begin position="219"/>
        <end position="232"/>
    </location>
</feature>
<dbReference type="OrthoDB" id="10420811at2759"/>
<dbReference type="EMBL" id="ML121541">
    <property type="protein sequence ID" value="RPB24457.1"/>
    <property type="molecule type" value="Genomic_DNA"/>
</dbReference>
<proteinExistence type="predicted"/>
<accession>A0A3N4LNG7</accession>
<keyword evidence="4" id="KW-1185">Reference proteome</keyword>
<dbReference type="InterPro" id="IPR013087">
    <property type="entry name" value="Znf_C2H2_type"/>
</dbReference>
<evidence type="ECO:0000313" key="3">
    <source>
        <dbReference type="EMBL" id="RPB24457.1"/>
    </source>
</evidence>
<evidence type="ECO:0000259" key="2">
    <source>
        <dbReference type="PROSITE" id="PS00028"/>
    </source>
</evidence>
<reference evidence="3 4" key="1">
    <citation type="journal article" date="2018" name="Nat. Ecol. Evol.">
        <title>Pezizomycetes genomes reveal the molecular basis of ectomycorrhizal truffle lifestyle.</title>
        <authorList>
            <person name="Murat C."/>
            <person name="Payen T."/>
            <person name="Noel B."/>
            <person name="Kuo A."/>
            <person name="Morin E."/>
            <person name="Chen J."/>
            <person name="Kohler A."/>
            <person name="Krizsan K."/>
            <person name="Balestrini R."/>
            <person name="Da Silva C."/>
            <person name="Montanini B."/>
            <person name="Hainaut M."/>
            <person name="Levati E."/>
            <person name="Barry K.W."/>
            <person name="Belfiori B."/>
            <person name="Cichocki N."/>
            <person name="Clum A."/>
            <person name="Dockter R.B."/>
            <person name="Fauchery L."/>
            <person name="Guy J."/>
            <person name="Iotti M."/>
            <person name="Le Tacon F."/>
            <person name="Lindquist E.A."/>
            <person name="Lipzen A."/>
            <person name="Malagnac F."/>
            <person name="Mello A."/>
            <person name="Molinier V."/>
            <person name="Miyauchi S."/>
            <person name="Poulain J."/>
            <person name="Riccioni C."/>
            <person name="Rubini A."/>
            <person name="Sitrit Y."/>
            <person name="Splivallo R."/>
            <person name="Traeger S."/>
            <person name="Wang M."/>
            <person name="Zifcakova L."/>
            <person name="Wipf D."/>
            <person name="Zambonelli A."/>
            <person name="Paolocci F."/>
            <person name="Nowrousian M."/>
            <person name="Ottonello S."/>
            <person name="Baldrian P."/>
            <person name="Spatafora J.W."/>
            <person name="Henrissat B."/>
            <person name="Nagy L.G."/>
            <person name="Aury J.M."/>
            <person name="Wincker P."/>
            <person name="Grigoriev I.V."/>
            <person name="Bonfante P."/>
            <person name="Martin F.M."/>
        </authorList>
    </citation>
    <scope>NUCLEOTIDE SEQUENCE [LARGE SCALE GENOMIC DNA]</scope>
    <source>
        <strain evidence="3 4">ATCC MYA-4762</strain>
    </source>
</reference>
<feature type="region of interest" description="Disordered" evidence="1">
    <location>
        <begin position="397"/>
        <end position="421"/>
    </location>
</feature>
<dbReference type="Proteomes" id="UP000267821">
    <property type="component" value="Unassembled WGS sequence"/>
</dbReference>
<organism evidence="3 4">
    <name type="scientific">Terfezia boudieri ATCC MYA-4762</name>
    <dbReference type="NCBI Taxonomy" id="1051890"/>
    <lineage>
        <taxon>Eukaryota</taxon>
        <taxon>Fungi</taxon>
        <taxon>Dikarya</taxon>
        <taxon>Ascomycota</taxon>
        <taxon>Pezizomycotina</taxon>
        <taxon>Pezizomycetes</taxon>
        <taxon>Pezizales</taxon>
        <taxon>Pezizaceae</taxon>
        <taxon>Terfezia</taxon>
    </lineage>
</organism>
<dbReference type="PROSITE" id="PS00028">
    <property type="entry name" value="ZINC_FINGER_C2H2_1"/>
    <property type="match status" value="1"/>
</dbReference>
<sequence length="687" mass="73782">MASPGSPLLHTMSLDAGRVDAPSSTNDAERTEASSSTKDTGKKMTPCPFCARLFDNRKSYIEHLVDYHKIDWDYYSVLANARKNLPAARAPVSGVGNQAATPIAIRLREEAPQLVPKIQKFKEIKDSKLGCVVISLDDDDDELEPQAAVNTEMQTDRADVSEAVRTSAGEVTDTSCFITFDHNAAQPTPEVAQQQDTLYTSSASEPLATASSELQGSKHCNELGEHPSEEKQQQAVKRPVNDAQEQLCPQHEAVVFSASPSEPCQIDIAESQAVVTRAEESTAVTQPPEAVMQSTATILPSSETVLESLGASPTPQAALLPHQLQECAQAEGTATNVDILVEVQISDPMTPAVDEVDEPLESDSRARVETNDLAITLNAPSTKSLQNRKKIPLSSYKPKKTRQARPTCTRVEGSPPVPQGNEQHTAQLETIGDGLHITESQAMTNEANIEETVTAATDPANASPKTQFPTPTTILGAETVDPQTSTMTHESNNNKGLDLAVGDRAQMKSTFALLAKTFDDKHKGKGVPATKPAVTEVAKLDKQALVLETAKEGNPQLKTATTYSKCQPGPLQQSGDIGLPELETCGADQEGSFDNAGPNASSEEVEGYPILPNPVIPQLTCEAVVSYLQSKKDDKAAEWNFWASTAAPKVNLTVVACMNTGSLISHTLALRLWDRSQRHLCHSGAKQ</sequence>
<gene>
    <name evidence="3" type="ORF">L211DRAFT_166018</name>
</gene>
<feature type="region of interest" description="Disordered" evidence="1">
    <location>
        <begin position="1"/>
        <end position="41"/>
    </location>
</feature>
<dbReference type="AlphaFoldDB" id="A0A3N4LNG7"/>
<evidence type="ECO:0000256" key="1">
    <source>
        <dbReference type="SAM" id="MobiDB-lite"/>
    </source>
</evidence>
<dbReference type="InParanoid" id="A0A3N4LNG7"/>